<feature type="binding site" evidence="8">
    <location>
        <position position="269"/>
    </location>
    <ligand>
        <name>Na(+)</name>
        <dbReference type="ChEBI" id="CHEBI:29101"/>
        <label>1</label>
    </ligand>
</feature>
<evidence type="ECO:0000313" key="10">
    <source>
        <dbReference type="EMBL" id="CAD7231009.1"/>
    </source>
</evidence>
<reference evidence="10" key="1">
    <citation type="submission" date="2020-11" db="EMBL/GenBank/DDBJ databases">
        <authorList>
            <person name="Tran Van P."/>
        </authorList>
    </citation>
    <scope>NUCLEOTIDE SEQUENCE</scope>
</reference>
<dbReference type="PROSITE" id="PS50267">
    <property type="entry name" value="NA_NEUROTRAN_SYMP_3"/>
    <property type="match status" value="1"/>
</dbReference>
<dbReference type="GO" id="GO:0001761">
    <property type="term" value="F:beta-alanine transmembrane transporter activity"/>
    <property type="evidence" value="ECO:0007669"/>
    <property type="project" value="TreeGrafter"/>
</dbReference>
<evidence type="ECO:0000256" key="1">
    <source>
        <dbReference type="ARBA" id="ARBA00004141"/>
    </source>
</evidence>
<dbReference type="PROSITE" id="PS00754">
    <property type="entry name" value="NA_NEUROTRAN_SYMP_2"/>
    <property type="match status" value="1"/>
</dbReference>
<dbReference type="PANTHER" id="PTHR11616:SF286">
    <property type="entry name" value="SODIUM- AND CHLORIDE-DEPENDENT NEUTRAL AND BASIC AMINO ACID TRANSPORTER B(0+)"/>
    <property type="match status" value="1"/>
</dbReference>
<dbReference type="AlphaFoldDB" id="A0A7R8WL38"/>
<evidence type="ECO:0000256" key="8">
    <source>
        <dbReference type="PIRSR" id="PIRSR600175-1"/>
    </source>
</evidence>
<feature type="disulfide bond" evidence="9">
    <location>
        <begin position="36"/>
        <end position="45"/>
    </location>
</feature>
<organism evidence="10">
    <name type="scientific">Cyprideis torosa</name>
    <dbReference type="NCBI Taxonomy" id="163714"/>
    <lineage>
        <taxon>Eukaryota</taxon>
        <taxon>Metazoa</taxon>
        <taxon>Ecdysozoa</taxon>
        <taxon>Arthropoda</taxon>
        <taxon>Crustacea</taxon>
        <taxon>Oligostraca</taxon>
        <taxon>Ostracoda</taxon>
        <taxon>Podocopa</taxon>
        <taxon>Podocopida</taxon>
        <taxon>Cytherocopina</taxon>
        <taxon>Cytheroidea</taxon>
        <taxon>Cytherideidae</taxon>
        <taxon>Cyprideis</taxon>
    </lineage>
</organism>
<keyword evidence="8" id="KW-0479">Metal-binding</keyword>
<dbReference type="GO" id="GO:0015374">
    <property type="term" value="F:neutral, basic amino acid:sodium:chloride symporter activity"/>
    <property type="evidence" value="ECO:0007669"/>
    <property type="project" value="TreeGrafter"/>
</dbReference>
<dbReference type="Pfam" id="PF00209">
    <property type="entry name" value="SNF"/>
    <property type="match status" value="3"/>
</dbReference>
<dbReference type="GO" id="GO:0015657">
    <property type="term" value="F:branched-chain amino acid:sodium symporter activity"/>
    <property type="evidence" value="ECO:0007669"/>
    <property type="project" value="TreeGrafter"/>
</dbReference>
<dbReference type="GO" id="GO:0046872">
    <property type="term" value="F:metal ion binding"/>
    <property type="evidence" value="ECO:0007669"/>
    <property type="project" value="UniProtKB-KW"/>
</dbReference>
<dbReference type="PANTHER" id="PTHR11616">
    <property type="entry name" value="SODIUM/CHLORIDE DEPENDENT TRANSPORTER"/>
    <property type="match status" value="1"/>
</dbReference>
<keyword evidence="9" id="KW-1015">Disulfide bond</keyword>
<keyword evidence="8" id="KW-0915">Sodium</keyword>
<keyword evidence="6" id="KW-1133">Transmembrane helix</keyword>
<accession>A0A7R8WL38</accession>
<gene>
    <name evidence="10" type="ORF">CTOB1V02_LOCUS8864</name>
</gene>
<dbReference type="GO" id="GO:0005886">
    <property type="term" value="C:plasma membrane"/>
    <property type="evidence" value="ECO:0007669"/>
    <property type="project" value="TreeGrafter"/>
</dbReference>
<evidence type="ECO:0000256" key="9">
    <source>
        <dbReference type="PIRSR" id="PIRSR600175-2"/>
    </source>
</evidence>
<dbReference type="GO" id="GO:0089718">
    <property type="term" value="P:amino acid import across plasma membrane"/>
    <property type="evidence" value="ECO:0007669"/>
    <property type="project" value="TreeGrafter"/>
</dbReference>
<evidence type="ECO:0000256" key="3">
    <source>
        <dbReference type="ARBA" id="ARBA00022448"/>
    </source>
</evidence>
<protein>
    <submittedName>
        <fullName evidence="10">Uncharacterized protein</fullName>
    </submittedName>
</protein>
<dbReference type="PRINTS" id="PR00176">
    <property type="entry name" value="NANEUSMPORT"/>
</dbReference>
<evidence type="ECO:0000256" key="6">
    <source>
        <dbReference type="ARBA" id="ARBA00022989"/>
    </source>
</evidence>
<keyword evidence="5" id="KW-0769">Symport</keyword>
<dbReference type="InterPro" id="IPR037272">
    <property type="entry name" value="SNS_sf"/>
</dbReference>
<keyword evidence="7" id="KW-0472">Membrane</keyword>
<dbReference type="OrthoDB" id="6354857at2759"/>
<dbReference type="GO" id="GO:0022858">
    <property type="term" value="F:alanine transmembrane transporter activity"/>
    <property type="evidence" value="ECO:0007669"/>
    <property type="project" value="TreeGrafter"/>
</dbReference>
<comment type="similarity">
    <text evidence="2">Belongs to the sodium:neurotransmitter symporter (SNF) (TC 2.A.22) family.</text>
</comment>
<proteinExistence type="inferred from homology"/>
<feature type="binding site" evidence="8">
    <location>
        <position position="301"/>
    </location>
    <ligand>
        <name>Na(+)</name>
        <dbReference type="ChEBI" id="CHEBI:29101"/>
        <label>1</label>
    </ligand>
</feature>
<evidence type="ECO:0000256" key="2">
    <source>
        <dbReference type="ARBA" id="ARBA00006459"/>
    </source>
</evidence>
<name>A0A7R8WL38_9CRUS</name>
<keyword evidence="3" id="KW-0813">Transport</keyword>
<dbReference type="EMBL" id="OB663125">
    <property type="protein sequence ID" value="CAD7231009.1"/>
    <property type="molecule type" value="Genomic_DNA"/>
</dbReference>
<keyword evidence="4" id="KW-0812">Transmembrane</keyword>
<evidence type="ECO:0000256" key="7">
    <source>
        <dbReference type="ARBA" id="ARBA00023136"/>
    </source>
</evidence>
<comment type="subcellular location">
    <subcellularLocation>
        <location evidence="1">Membrane</location>
        <topology evidence="1">Multi-pass membrane protein</topology>
    </subcellularLocation>
</comment>
<evidence type="ECO:0000256" key="4">
    <source>
        <dbReference type="ARBA" id="ARBA00022692"/>
    </source>
</evidence>
<sequence length="515" mass="56167">MLIVTILTALYYNMVIAWTVFYLFASFTSDLPWRTCSGDWAGENCYSPDEAKACWESSNGTQTFFNKTCVDIETLCSSNYNRCADPAYKGCSKKLMNYHNNTHCLNTTSELHGEPEYLFVKINRAVDYVLPAEEYFQNYMLRRSDSMEDYGTLQWPLVLCLLFAWFMVGGSLIKGVKSSGKVVYFTALFPYVVLVALLIKGEKPLPCSSSLLLIKDEKPFPYVVLVALLIKGAPLDGAFDGIVFYIQPKWGTLLEPEVWVTATTQIFYSLSPAFGGLLTLSSYNRFDNNCQRDAILVAISNCATSVFAGFVIFSIVGHMAFLLDKPVGEVIQSGPGLAFIAYPQQSFQLSVLVLTVVLSSPSSCPDCSPCSKNAGGTGSSAPVEHTITGPPTPPPPASQTMPMSLQLTRCCFLISRNRPPSPHFPYLSSSLMASKSAGGTGSSAPIEHTITGPPPASQTMPMSLQLTRCCFLISRNRPPSPHFPYLSSSLMAPSIPPLVPAFPPSAPARNALPPQ</sequence>
<dbReference type="SUPFAM" id="SSF161070">
    <property type="entry name" value="SNF-like"/>
    <property type="match status" value="2"/>
</dbReference>
<dbReference type="GO" id="GO:1901235">
    <property type="term" value="F:(R)-carnitine transmembrane transporter activity"/>
    <property type="evidence" value="ECO:0007669"/>
    <property type="project" value="TreeGrafter"/>
</dbReference>
<evidence type="ECO:0000256" key="5">
    <source>
        <dbReference type="ARBA" id="ARBA00022847"/>
    </source>
</evidence>
<dbReference type="InterPro" id="IPR000175">
    <property type="entry name" value="Na/ntran_symport"/>
</dbReference>